<dbReference type="GO" id="GO:0016805">
    <property type="term" value="F:dipeptidase activity"/>
    <property type="evidence" value="ECO:0007669"/>
    <property type="project" value="UniProtKB-KW"/>
</dbReference>
<evidence type="ECO:0000313" key="3">
    <source>
        <dbReference type="EMBL" id="MBB6063068.1"/>
    </source>
</evidence>
<dbReference type="Pfam" id="PF03577">
    <property type="entry name" value="Peptidase_C69"/>
    <property type="match status" value="1"/>
</dbReference>
<name>A0A841GTD5_9BACT</name>
<accession>A0A841GTD5</accession>
<dbReference type="GO" id="GO:0006508">
    <property type="term" value="P:proteolysis"/>
    <property type="evidence" value="ECO:0007669"/>
    <property type="project" value="UniProtKB-KW"/>
</dbReference>
<comment type="caution">
    <text evidence="3">The sequence shown here is derived from an EMBL/GenBank/DDBJ whole genome shotgun (WGS) entry which is preliminary data.</text>
</comment>
<dbReference type="InterPro" id="IPR005322">
    <property type="entry name" value="Peptidase_C69"/>
</dbReference>
<dbReference type="GO" id="GO:0070004">
    <property type="term" value="F:cysteine-type exopeptidase activity"/>
    <property type="evidence" value="ECO:0007669"/>
    <property type="project" value="InterPro"/>
</dbReference>
<protein>
    <recommendedName>
        <fullName evidence="1">Dipeptidase</fullName>
        <ecNumber evidence="1">3.4.-.-</ecNumber>
    </recommendedName>
</protein>
<keyword evidence="1" id="KW-0378">Hydrolase</keyword>
<keyword evidence="1" id="KW-0224">Dipeptidase</keyword>
<keyword evidence="2" id="KW-0175">Coiled coil</keyword>
<organism evidence="3 4">
    <name type="scientific">Thermosipho japonicus</name>
    <dbReference type="NCBI Taxonomy" id="90323"/>
    <lineage>
        <taxon>Bacteria</taxon>
        <taxon>Thermotogati</taxon>
        <taxon>Thermotogota</taxon>
        <taxon>Thermotogae</taxon>
        <taxon>Thermotogales</taxon>
        <taxon>Fervidobacteriaceae</taxon>
        <taxon>Thermosipho</taxon>
    </lineage>
</organism>
<dbReference type="RefSeq" id="WP_184619668.1">
    <property type="nucleotide sequence ID" value="NZ_JACHEX010000004.1"/>
</dbReference>
<dbReference type="EMBL" id="JACHEX010000004">
    <property type="protein sequence ID" value="MBB6063068.1"/>
    <property type="molecule type" value="Genomic_DNA"/>
</dbReference>
<comment type="catalytic activity">
    <reaction evidence="1">
        <text>an L-aminoacyl-L-amino acid + H2O = 2 an L-alpha-amino acid</text>
        <dbReference type="Rhea" id="RHEA:48940"/>
        <dbReference type="ChEBI" id="CHEBI:15377"/>
        <dbReference type="ChEBI" id="CHEBI:59869"/>
        <dbReference type="ChEBI" id="CHEBI:77460"/>
    </reaction>
</comment>
<evidence type="ECO:0000256" key="2">
    <source>
        <dbReference type="SAM" id="Coils"/>
    </source>
</evidence>
<comment type="similarity">
    <text evidence="1">Belongs to the peptidase C69 family.</text>
</comment>
<evidence type="ECO:0000256" key="1">
    <source>
        <dbReference type="RuleBase" id="RU364089"/>
    </source>
</evidence>
<dbReference type="Proteomes" id="UP000555828">
    <property type="component" value="Unassembled WGS sequence"/>
</dbReference>
<reference evidence="3 4" key="1">
    <citation type="submission" date="2020-08" db="EMBL/GenBank/DDBJ databases">
        <title>Genomic Encyclopedia of Type Strains, Phase IV (KMG-IV): sequencing the most valuable type-strain genomes for metagenomic binning, comparative biology and taxonomic classification.</title>
        <authorList>
            <person name="Goeker M."/>
        </authorList>
    </citation>
    <scope>NUCLEOTIDE SEQUENCE [LARGE SCALE GENOMIC DNA]</scope>
    <source>
        <strain evidence="3 4">DSM 13481</strain>
    </source>
</reference>
<keyword evidence="1" id="KW-0645">Protease</keyword>
<proteinExistence type="inferred from homology"/>
<dbReference type="PANTHER" id="PTHR12994">
    <property type="entry name" value="SECERNIN"/>
    <property type="match status" value="1"/>
</dbReference>
<gene>
    <name evidence="3" type="ORF">HNP65_001531</name>
</gene>
<keyword evidence="4" id="KW-1185">Reference proteome</keyword>
<dbReference type="EC" id="3.4.-.-" evidence="1"/>
<dbReference type="PANTHER" id="PTHR12994:SF17">
    <property type="entry name" value="LD30995P"/>
    <property type="match status" value="1"/>
</dbReference>
<sequence length="376" mass="43228">MCDTMVALQNATVDGSIIFAKNSDREPNEPHIGIYIERKKHQEKKVKCTYIEIEQVPETYSCILFKPSWIWGAEMGVNEYGVVVGNEAVFTKLISKEESLIGMDYVRLALERSKTAKEAVDTIIKLLEKYGQGGKCGYSKNLYYDNSYLIADFNEAYVLETAGKEWVYKEIKDVYSISNSITLKDNYDNSSLSEKINFKETFEKKFLSKIASGDFRRNITYNKLKNLSGKIDVKDMIEILRIHTDSKNFINGSLKSICMHSGSLISSETTGSFVVKLKDGVIKIYATLSSRPCSSIFKPLAFNNFLYAEDEVQSAVNYWSKRKKLVEKLSKNSELKKKFIQERDKLENEILNTEWNEKSLIELWDKEDMLINEFLL</sequence>
<evidence type="ECO:0000313" key="4">
    <source>
        <dbReference type="Proteomes" id="UP000555828"/>
    </source>
</evidence>
<dbReference type="AlphaFoldDB" id="A0A841GTD5"/>
<feature type="coiled-coil region" evidence="2">
    <location>
        <begin position="329"/>
        <end position="356"/>
    </location>
</feature>
<dbReference type="Gene3D" id="3.60.60.10">
    <property type="entry name" value="Penicillin V Acylase, Chain A"/>
    <property type="match status" value="1"/>
</dbReference>